<proteinExistence type="inferred from homology"/>
<dbReference type="InterPro" id="IPR043129">
    <property type="entry name" value="ATPase_NBD"/>
</dbReference>
<name>X0Z8F6_9ZZZZ</name>
<dbReference type="SUPFAM" id="SSF53067">
    <property type="entry name" value="Actin-like ATPase domain"/>
    <property type="match status" value="1"/>
</dbReference>
<feature type="non-terminal residue" evidence="4">
    <location>
        <position position="1"/>
    </location>
</feature>
<comment type="caution">
    <text evidence="4">The sequence shown here is derived from an EMBL/GenBank/DDBJ whole genome shotgun (WGS) entry which is preliminary data.</text>
</comment>
<evidence type="ECO:0000313" key="4">
    <source>
        <dbReference type="EMBL" id="GAG56663.1"/>
    </source>
</evidence>
<feature type="domain" description="Carbamoyltransferase C-terminal" evidence="3">
    <location>
        <begin position="240"/>
        <end position="329"/>
    </location>
</feature>
<feature type="non-terminal residue" evidence="4">
    <location>
        <position position="362"/>
    </location>
</feature>
<dbReference type="InterPro" id="IPR031730">
    <property type="entry name" value="Carbam_trans_C"/>
</dbReference>
<dbReference type="PANTHER" id="PTHR34847:SF1">
    <property type="entry name" value="NODULATION PROTEIN U"/>
    <property type="match status" value="1"/>
</dbReference>
<accession>X0Z8F6</accession>
<dbReference type="InterPro" id="IPR038152">
    <property type="entry name" value="Carbam_trans_C_sf"/>
</dbReference>
<dbReference type="AlphaFoldDB" id="X0Z8F6"/>
<evidence type="ECO:0000259" key="2">
    <source>
        <dbReference type="Pfam" id="PF02543"/>
    </source>
</evidence>
<dbReference type="InterPro" id="IPR051338">
    <property type="entry name" value="NodU/CmcH_Carbamoyltrnsfr"/>
</dbReference>
<reference evidence="4" key="1">
    <citation type="journal article" date="2014" name="Front. Microbiol.">
        <title>High frequency of phylogenetically diverse reductive dehalogenase-homologous genes in deep subseafloor sedimentary metagenomes.</title>
        <authorList>
            <person name="Kawai M."/>
            <person name="Futagami T."/>
            <person name="Toyoda A."/>
            <person name="Takaki Y."/>
            <person name="Nishi S."/>
            <person name="Hori S."/>
            <person name="Arai W."/>
            <person name="Tsubouchi T."/>
            <person name="Morono Y."/>
            <person name="Uchiyama I."/>
            <person name="Ito T."/>
            <person name="Fujiyama A."/>
            <person name="Inagaki F."/>
            <person name="Takami H."/>
        </authorList>
    </citation>
    <scope>NUCLEOTIDE SEQUENCE</scope>
    <source>
        <strain evidence="4">Expedition CK06-06</strain>
    </source>
</reference>
<dbReference type="InterPro" id="IPR003696">
    <property type="entry name" value="Carbtransf_dom"/>
</dbReference>
<organism evidence="4">
    <name type="scientific">marine sediment metagenome</name>
    <dbReference type="NCBI Taxonomy" id="412755"/>
    <lineage>
        <taxon>unclassified sequences</taxon>
        <taxon>metagenomes</taxon>
        <taxon>ecological metagenomes</taxon>
    </lineage>
</organism>
<gene>
    <name evidence="4" type="ORF">S01H4_09483</name>
</gene>
<sequence length="362" mass="42092">VMDVVDFPHSLGIFYTALTQFLGFWSYGDEYKVMGLSAFGEPKYLDEMRKIVKLKNNGLFEIDTSYFLHDSEGVEMTWLNEKPAIGRIFSDKLEDLLGRCREKGEELSQRYRDIATSVQLMYEEAYFHILNSLYKRTGLKNVALAGGCLQNSLANGKIYDKTSFKNVYIPPAAHDAGGAIGAAFYLWHHILDKSRNFEMNFPYWGPQFNKENIKMVLMREKANINYEELDEEELNKKVVKELTEGKIIGWFQGRSEWGPRALGNRSILADPRGKEIKDILNARIKKREWFRPFAPVILKEKTEEWFERGEEVSFMEKVYNIKENKIKVMDVVDFPHSLGIFYTALTQFLGFWSYGDEYKVMG</sequence>
<evidence type="ECO:0008006" key="5">
    <source>
        <dbReference type="Google" id="ProtNLM"/>
    </source>
</evidence>
<protein>
    <recommendedName>
        <fullName evidence="5">Carbamoyltransferase domain-containing protein</fullName>
    </recommendedName>
</protein>
<feature type="domain" description="Carbamoyltransferase" evidence="2">
    <location>
        <begin position="4"/>
        <end position="183"/>
    </location>
</feature>
<dbReference type="Pfam" id="PF16861">
    <property type="entry name" value="Carbam_trans_C"/>
    <property type="match status" value="1"/>
</dbReference>
<evidence type="ECO:0000259" key="3">
    <source>
        <dbReference type="Pfam" id="PF16861"/>
    </source>
</evidence>
<dbReference type="EMBL" id="BART01003438">
    <property type="protein sequence ID" value="GAG56663.1"/>
    <property type="molecule type" value="Genomic_DNA"/>
</dbReference>
<dbReference type="Gene3D" id="3.90.870.20">
    <property type="entry name" value="Carbamoyltransferase, C-terminal domain"/>
    <property type="match status" value="1"/>
</dbReference>
<dbReference type="Pfam" id="PF02543">
    <property type="entry name" value="Carbam_trans_N"/>
    <property type="match status" value="1"/>
</dbReference>
<dbReference type="PANTHER" id="PTHR34847">
    <property type="entry name" value="NODULATION PROTEIN U"/>
    <property type="match status" value="1"/>
</dbReference>
<evidence type="ECO:0000256" key="1">
    <source>
        <dbReference type="ARBA" id="ARBA00006129"/>
    </source>
</evidence>
<comment type="similarity">
    <text evidence="1">Belongs to the NodU/CmcH family.</text>
</comment>
<dbReference type="Gene3D" id="3.30.420.40">
    <property type="match status" value="1"/>
</dbReference>
<dbReference type="GO" id="GO:0003824">
    <property type="term" value="F:catalytic activity"/>
    <property type="evidence" value="ECO:0007669"/>
    <property type="project" value="InterPro"/>
</dbReference>